<gene>
    <name evidence="1" type="ORF">BG845_05669</name>
</gene>
<dbReference type="EMBL" id="MIGB01000044">
    <property type="protein sequence ID" value="OSY35988.1"/>
    <property type="molecule type" value="Genomic_DNA"/>
</dbReference>
<proteinExistence type="predicted"/>
<dbReference type="RefSeq" id="WP_085915779.1">
    <property type="nucleotide sequence ID" value="NZ_AP018921.1"/>
</dbReference>
<evidence type="ECO:0000313" key="1">
    <source>
        <dbReference type="EMBL" id="OSY35988.1"/>
    </source>
</evidence>
<dbReference type="Proteomes" id="UP000194360">
    <property type="component" value="Unassembled WGS sequence"/>
</dbReference>
<evidence type="ECO:0000313" key="2">
    <source>
        <dbReference type="Proteomes" id="UP000194360"/>
    </source>
</evidence>
<dbReference type="STRING" id="2074.BG845_05669"/>
<keyword evidence="2" id="KW-1185">Reference proteome</keyword>
<accession>A0A1Y2MNE3</accession>
<sequence>MTDRAGREHDVSGDEISAGRVAGVYRSVCGALIAPAALAASAGVPCPECVLELDPVPETAAGDPHVQRRAVSAWLRRLPGRIGGATALTAVGGLG</sequence>
<comment type="caution">
    <text evidence="1">The sequence shown here is derived from an EMBL/GenBank/DDBJ whole genome shotgun (WGS) entry which is preliminary data.</text>
</comment>
<dbReference type="AlphaFoldDB" id="A0A1Y2MNE3"/>
<protein>
    <submittedName>
        <fullName evidence="1">Uncharacterized protein</fullName>
    </submittedName>
</protein>
<name>A0A1Y2MNE3_PSEAH</name>
<organism evidence="1 2">
    <name type="scientific">Pseudonocardia autotrophica</name>
    <name type="common">Amycolata autotrophica</name>
    <name type="synonym">Nocardia autotrophica</name>
    <dbReference type="NCBI Taxonomy" id="2074"/>
    <lineage>
        <taxon>Bacteria</taxon>
        <taxon>Bacillati</taxon>
        <taxon>Actinomycetota</taxon>
        <taxon>Actinomycetes</taxon>
        <taxon>Pseudonocardiales</taxon>
        <taxon>Pseudonocardiaceae</taxon>
        <taxon>Pseudonocardia</taxon>
    </lineage>
</organism>
<reference evidence="1 2" key="1">
    <citation type="submission" date="2016-09" db="EMBL/GenBank/DDBJ databases">
        <title>Pseudonocardia autotrophica DSM535, a candidate organism with high potential of specific P450 cytochromes.</title>
        <authorList>
            <person name="Grumaz C."/>
            <person name="Vainshtein Y."/>
            <person name="Kirstahler P."/>
            <person name="Sohn K."/>
        </authorList>
    </citation>
    <scope>NUCLEOTIDE SEQUENCE [LARGE SCALE GENOMIC DNA]</scope>
    <source>
        <strain evidence="1 2">DSM 535</strain>
    </source>
</reference>